<evidence type="ECO:0000256" key="1">
    <source>
        <dbReference type="ARBA" id="ARBA00023015"/>
    </source>
</evidence>
<dbReference type="EMBL" id="BAAAOS010000033">
    <property type="protein sequence ID" value="GAA1589123.1"/>
    <property type="molecule type" value="Genomic_DNA"/>
</dbReference>
<evidence type="ECO:0000313" key="6">
    <source>
        <dbReference type="EMBL" id="GAA1589123.1"/>
    </source>
</evidence>
<feature type="domain" description="HTH arsR-type" evidence="5">
    <location>
        <begin position="13"/>
        <end position="107"/>
    </location>
</feature>
<sequence length="227" mass="24907">MARGDELMSDHRAKAALYDALAESAKALANGRRMELVDVLAQGERSVEELADEIQQTTANTSQHLQRLLRAGMVESRREGTRIYYSLSSAIVADLWRVLRRAAQEHVEGLEQLAADYLGDRSTLPTITRDDLLARLRDGDVVVLDVRPEAEYAAGHIRGAISVPINELESRLGTIPDGTDVVAYCRGPYSAFADQAVRALGKQGVTAARLEDGFPEWAEARLPIARP</sequence>
<keyword evidence="1" id="KW-0805">Transcription regulation</keyword>
<dbReference type="Gene3D" id="3.40.250.10">
    <property type="entry name" value="Rhodanese-like domain"/>
    <property type="match status" value="1"/>
</dbReference>
<evidence type="ECO:0000259" key="4">
    <source>
        <dbReference type="PROSITE" id="PS50206"/>
    </source>
</evidence>
<dbReference type="SUPFAM" id="SSF46785">
    <property type="entry name" value="Winged helix' DNA-binding domain"/>
    <property type="match status" value="1"/>
</dbReference>
<dbReference type="CDD" id="cd00158">
    <property type="entry name" value="RHOD"/>
    <property type="match status" value="1"/>
</dbReference>
<keyword evidence="3" id="KW-0804">Transcription</keyword>
<gene>
    <name evidence="6" type="ORF">GCM10009789_48480</name>
</gene>
<dbReference type="PROSITE" id="PS50987">
    <property type="entry name" value="HTH_ARSR_2"/>
    <property type="match status" value="1"/>
</dbReference>
<protein>
    <submittedName>
        <fullName evidence="6">Metalloregulator ArsR/SmtB family transcription factor</fullName>
    </submittedName>
</protein>
<dbReference type="NCBIfam" id="NF033788">
    <property type="entry name" value="HTH_metalloreg"/>
    <property type="match status" value="1"/>
</dbReference>
<dbReference type="InterPro" id="IPR001845">
    <property type="entry name" value="HTH_ArsR_DNA-bd_dom"/>
</dbReference>
<evidence type="ECO:0000256" key="2">
    <source>
        <dbReference type="ARBA" id="ARBA00023125"/>
    </source>
</evidence>
<keyword evidence="2" id="KW-0238">DNA-binding</keyword>
<dbReference type="InterPro" id="IPR011991">
    <property type="entry name" value="ArsR-like_HTH"/>
</dbReference>
<organism evidence="6 7">
    <name type="scientific">Kribbella sancticallisti</name>
    <dbReference type="NCBI Taxonomy" id="460087"/>
    <lineage>
        <taxon>Bacteria</taxon>
        <taxon>Bacillati</taxon>
        <taxon>Actinomycetota</taxon>
        <taxon>Actinomycetes</taxon>
        <taxon>Propionibacteriales</taxon>
        <taxon>Kribbellaceae</taxon>
        <taxon>Kribbella</taxon>
    </lineage>
</organism>
<dbReference type="Proteomes" id="UP001500393">
    <property type="component" value="Unassembled WGS sequence"/>
</dbReference>
<dbReference type="Pfam" id="PF00581">
    <property type="entry name" value="Rhodanese"/>
    <property type="match status" value="1"/>
</dbReference>
<dbReference type="PANTHER" id="PTHR43132">
    <property type="entry name" value="ARSENICAL RESISTANCE OPERON REPRESSOR ARSR-RELATED"/>
    <property type="match status" value="1"/>
</dbReference>
<dbReference type="SMART" id="SM00450">
    <property type="entry name" value="RHOD"/>
    <property type="match status" value="1"/>
</dbReference>
<dbReference type="PROSITE" id="PS50206">
    <property type="entry name" value="RHODANESE_3"/>
    <property type="match status" value="1"/>
</dbReference>
<dbReference type="InterPro" id="IPR036390">
    <property type="entry name" value="WH_DNA-bd_sf"/>
</dbReference>
<dbReference type="PRINTS" id="PR00778">
    <property type="entry name" value="HTHARSR"/>
</dbReference>
<dbReference type="SUPFAM" id="SSF52821">
    <property type="entry name" value="Rhodanese/Cell cycle control phosphatase"/>
    <property type="match status" value="1"/>
</dbReference>
<dbReference type="InterPro" id="IPR001763">
    <property type="entry name" value="Rhodanese-like_dom"/>
</dbReference>
<dbReference type="Gene3D" id="1.10.10.10">
    <property type="entry name" value="Winged helix-like DNA-binding domain superfamily/Winged helix DNA-binding domain"/>
    <property type="match status" value="1"/>
</dbReference>
<evidence type="ECO:0000259" key="5">
    <source>
        <dbReference type="PROSITE" id="PS50987"/>
    </source>
</evidence>
<dbReference type="SMART" id="SM00418">
    <property type="entry name" value="HTH_ARSR"/>
    <property type="match status" value="1"/>
</dbReference>
<evidence type="ECO:0000256" key="3">
    <source>
        <dbReference type="ARBA" id="ARBA00023163"/>
    </source>
</evidence>
<name>A0ABN2DWW8_9ACTN</name>
<dbReference type="InterPro" id="IPR036873">
    <property type="entry name" value="Rhodanese-like_dom_sf"/>
</dbReference>
<evidence type="ECO:0000313" key="7">
    <source>
        <dbReference type="Proteomes" id="UP001500393"/>
    </source>
</evidence>
<dbReference type="InterPro" id="IPR036388">
    <property type="entry name" value="WH-like_DNA-bd_sf"/>
</dbReference>
<dbReference type="InterPro" id="IPR051011">
    <property type="entry name" value="Metal_resp_trans_reg"/>
</dbReference>
<feature type="domain" description="Rhodanese" evidence="4">
    <location>
        <begin position="137"/>
        <end position="226"/>
    </location>
</feature>
<dbReference type="Pfam" id="PF01022">
    <property type="entry name" value="HTH_5"/>
    <property type="match status" value="1"/>
</dbReference>
<dbReference type="PANTHER" id="PTHR43132:SF8">
    <property type="entry name" value="HTH-TYPE TRANSCRIPTIONAL REGULATOR KMTR"/>
    <property type="match status" value="1"/>
</dbReference>
<accession>A0ABN2DWW8</accession>
<proteinExistence type="predicted"/>
<keyword evidence="7" id="KW-1185">Reference proteome</keyword>
<reference evidence="6 7" key="1">
    <citation type="journal article" date="2019" name="Int. J. Syst. Evol. Microbiol.">
        <title>The Global Catalogue of Microorganisms (GCM) 10K type strain sequencing project: providing services to taxonomists for standard genome sequencing and annotation.</title>
        <authorList>
            <consortium name="The Broad Institute Genomics Platform"/>
            <consortium name="The Broad Institute Genome Sequencing Center for Infectious Disease"/>
            <person name="Wu L."/>
            <person name="Ma J."/>
        </authorList>
    </citation>
    <scope>NUCLEOTIDE SEQUENCE [LARGE SCALE GENOMIC DNA]</scope>
    <source>
        <strain evidence="6 7">JCM 14969</strain>
    </source>
</reference>
<comment type="caution">
    <text evidence="6">The sequence shown here is derived from an EMBL/GenBank/DDBJ whole genome shotgun (WGS) entry which is preliminary data.</text>
</comment>
<dbReference type="CDD" id="cd00090">
    <property type="entry name" value="HTH_ARSR"/>
    <property type="match status" value="1"/>
</dbReference>